<dbReference type="Proteomes" id="UP001152300">
    <property type="component" value="Unassembled WGS sequence"/>
</dbReference>
<accession>A0A9X0ALY5</accession>
<evidence type="ECO:0000313" key="2">
    <source>
        <dbReference type="EMBL" id="KAJ8065241.1"/>
    </source>
</evidence>
<name>A0A9X0ALY5_9HELO</name>
<comment type="caution">
    <text evidence="2">The sequence shown here is derived from an EMBL/GenBank/DDBJ whole genome shotgun (WGS) entry which is preliminary data.</text>
</comment>
<sequence length="534" mass="59118">MVYPQSSTPIAERIMANQPQLHTHSTTQNKAPSVVTLGAYGNDHGNGTGNRSGGLGSYQSHTRELTVNDIADIDDPIELLEKLTNTKWDSRDLDIPTSTRTNEQFASLLHAAETAGGVDARRSDTPSSNTGNGQSTRSSPTKTSSKRGRDESEDRAEEGGEMFGFINAKAKPRKVRKLTAEEEEEAAREREIWGSEPSDVEEDDEEGEDEGEDSQRKSSTIPDLNPRAHGVHSAAALFRKTSASGRKYTRPAMSKVFTKLELAPEDFITLQAAAKDYMLDPKHPDRSACIGTKEKRDNDLTKLKLYACVRNFLADEGEGWGERLFGRNSPSGSTRKWIWPDMPNRIISRITPLLRRMVTNERQRLYALNLRNQKRKEEELFQLHAASSKNSQASQSSLIDPRLSLPDQNVVNKAIAGNSAANVVAETQTAKTPEVSAKQPAPLEYHINIVHNGKRIRDMFTLNPTNCVGFVSFTAHVDAAIKAPYKKTAMKVLGPNGLVEVKSEATYVMALLSVRKTEWMDGDVKIIVETEKTE</sequence>
<feature type="compositionally biased region" description="Polar residues" evidence="1">
    <location>
        <begin position="125"/>
        <end position="134"/>
    </location>
</feature>
<feature type="region of interest" description="Disordered" evidence="1">
    <location>
        <begin position="115"/>
        <end position="229"/>
    </location>
</feature>
<dbReference type="EMBL" id="JAPEIS010000006">
    <property type="protein sequence ID" value="KAJ8065241.1"/>
    <property type="molecule type" value="Genomic_DNA"/>
</dbReference>
<proteinExistence type="predicted"/>
<organism evidence="2 3">
    <name type="scientific">Sclerotinia nivalis</name>
    <dbReference type="NCBI Taxonomy" id="352851"/>
    <lineage>
        <taxon>Eukaryota</taxon>
        <taxon>Fungi</taxon>
        <taxon>Dikarya</taxon>
        <taxon>Ascomycota</taxon>
        <taxon>Pezizomycotina</taxon>
        <taxon>Leotiomycetes</taxon>
        <taxon>Helotiales</taxon>
        <taxon>Sclerotiniaceae</taxon>
        <taxon>Sclerotinia</taxon>
    </lineage>
</organism>
<dbReference type="AlphaFoldDB" id="A0A9X0ALY5"/>
<evidence type="ECO:0000256" key="1">
    <source>
        <dbReference type="SAM" id="MobiDB-lite"/>
    </source>
</evidence>
<reference evidence="2" key="1">
    <citation type="submission" date="2022-11" db="EMBL/GenBank/DDBJ databases">
        <title>Genome Resource of Sclerotinia nivalis Strain SnTB1, a Plant Pathogen Isolated from American Ginseng.</title>
        <authorList>
            <person name="Fan S."/>
        </authorList>
    </citation>
    <scope>NUCLEOTIDE SEQUENCE</scope>
    <source>
        <strain evidence="2">SnTB1</strain>
    </source>
</reference>
<gene>
    <name evidence="2" type="ORF">OCU04_005943</name>
</gene>
<evidence type="ECO:0000313" key="3">
    <source>
        <dbReference type="Proteomes" id="UP001152300"/>
    </source>
</evidence>
<keyword evidence="3" id="KW-1185">Reference proteome</keyword>
<dbReference type="OrthoDB" id="5373017at2759"/>
<feature type="compositionally biased region" description="Acidic residues" evidence="1">
    <location>
        <begin position="198"/>
        <end position="212"/>
    </location>
</feature>
<protein>
    <submittedName>
        <fullName evidence="2">Uncharacterized protein</fullName>
    </submittedName>
</protein>